<evidence type="ECO:0000256" key="2">
    <source>
        <dbReference type="PROSITE-ProRule" id="PRU00335"/>
    </source>
</evidence>
<evidence type="ECO:0000313" key="4">
    <source>
        <dbReference type="EMBL" id="MBT0770449.1"/>
    </source>
</evidence>
<dbReference type="InterPro" id="IPR009057">
    <property type="entry name" value="Homeodomain-like_sf"/>
</dbReference>
<protein>
    <submittedName>
        <fullName evidence="4">TetR/AcrR family transcriptional regulator</fullName>
    </submittedName>
</protein>
<sequence>MDARQRRSRERLHQAVLRLAEERPVTQVSVSELAREAGVHRSTFYEHASSPDDLLRQALMADLDELRNQLLDAPAGDLDQVVSEVTIGVMRHIEKHIGIYRRDLAYTSEVGLRSMLGAHFLESGRLLLDLARRRIEVPVTGVPDEVAAEIAARLVADGTVGAIAGWLERPELSIDDFMRVYVQMLPQWWPLGLTAGKS</sequence>
<dbReference type="InterPro" id="IPR050624">
    <property type="entry name" value="HTH-type_Tx_Regulator"/>
</dbReference>
<dbReference type="SUPFAM" id="SSF46689">
    <property type="entry name" value="Homeodomain-like"/>
    <property type="match status" value="1"/>
</dbReference>
<dbReference type="Gene3D" id="1.10.357.10">
    <property type="entry name" value="Tetracycline Repressor, domain 2"/>
    <property type="match status" value="1"/>
</dbReference>
<dbReference type="RefSeq" id="WP_214156740.1">
    <property type="nucleotide sequence ID" value="NZ_JAHBAY010000006.1"/>
</dbReference>
<proteinExistence type="predicted"/>
<dbReference type="Proteomes" id="UP001197247">
    <property type="component" value="Unassembled WGS sequence"/>
</dbReference>
<comment type="caution">
    <text evidence="4">The sequence shown here is derived from an EMBL/GenBank/DDBJ whole genome shotgun (WGS) entry which is preliminary data.</text>
</comment>
<feature type="domain" description="HTH tetR-type" evidence="3">
    <location>
        <begin position="6"/>
        <end position="66"/>
    </location>
</feature>
<reference evidence="4 5" key="1">
    <citation type="submission" date="2021-05" db="EMBL/GenBank/DDBJ databases">
        <title>Kineosporia and Streptomyces sp. nov. two new marine actinobacteria isolated from Coral.</title>
        <authorList>
            <person name="Buangrab K."/>
            <person name="Sutthacheep M."/>
            <person name="Yeemin T."/>
            <person name="Harunari E."/>
            <person name="Igarashi Y."/>
            <person name="Kanchanasin P."/>
            <person name="Tanasupawat S."/>
            <person name="Phongsopitanun W."/>
        </authorList>
    </citation>
    <scope>NUCLEOTIDE SEQUENCE [LARGE SCALE GENOMIC DNA]</scope>
    <source>
        <strain evidence="4 5">J2-2</strain>
    </source>
</reference>
<dbReference type="PROSITE" id="PS50977">
    <property type="entry name" value="HTH_TETR_2"/>
    <property type="match status" value="1"/>
</dbReference>
<keyword evidence="5" id="KW-1185">Reference proteome</keyword>
<accession>A0ABS5TH77</accession>
<organism evidence="4 5">
    <name type="scientific">Kineosporia corallincola</name>
    <dbReference type="NCBI Taxonomy" id="2835133"/>
    <lineage>
        <taxon>Bacteria</taxon>
        <taxon>Bacillati</taxon>
        <taxon>Actinomycetota</taxon>
        <taxon>Actinomycetes</taxon>
        <taxon>Kineosporiales</taxon>
        <taxon>Kineosporiaceae</taxon>
        <taxon>Kineosporia</taxon>
    </lineage>
</organism>
<evidence type="ECO:0000256" key="1">
    <source>
        <dbReference type="ARBA" id="ARBA00023125"/>
    </source>
</evidence>
<evidence type="ECO:0000313" key="5">
    <source>
        <dbReference type="Proteomes" id="UP001197247"/>
    </source>
</evidence>
<dbReference type="PANTHER" id="PTHR43479:SF11">
    <property type="entry name" value="ACREF_ENVCD OPERON REPRESSOR-RELATED"/>
    <property type="match status" value="1"/>
</dbReference>
<dbReference type="EMBL" id="JAHBAY010000006">
    <property type="protein sequence ID" value="MBT0770449.1"/>
    <property type="molecule type" value="Genomic_DNA"/>
</dbReference>
<keyword evidence="1 2" id="KW-0238">DNA-binding</keyword>
<feature type="DNA-binding region" description="H-T-H motif" evidence="2">
    <location>
        <begin position="29"/>
        <end position="48"/>
    </location>
</feature>
<name>A0ABS5TH77_9ACTN</name>
<dbReference type="Pfam" id="PF00440">
    <property type="entry name" value="TetR_N"/>
    <property type="match status" value="1"/>
</dbReference>
<dbReference type="InterPro" id="IPR001647">
    <property type="entry name" value="HTH_TetR"/>
</dbReference>
<gene>
    <name evidence="4" type="ORF">KIH74_16010</name>
</gene>
<evidence type="ECO:0000259" key="3">
    <source>
        <dbReference type="PROSITE" id="PS50977"/>
    </source>
</evidence>
<dbReference type="PANTHER" id="PTHR43479">
    <property type="entry name" value="ACREF/ENVCD OPERON REPRESSOR-RELATED"/>
    <property type="match status" value="1"/>
</dbReference>